<keyword evidence="2 5" id="KW-0547">Nucleotide-binding</keyword>
<evidence type="ECO:0000256" key="4">
    <source>
        <dbReference type="ARBA" id="ARBA00022993"/>
    </source>
</evidence>
<accession>A0A6N0HQH5</accession>
<comment type="subcellular location">
    <subcellularLocation>
        <location evidence="5">Cytoplasm</location>
    </subcellularLocation>
</comment>
<dbReference type="PROSITE" id="PS51219">
    <property type="entry name" value="DPCK"/>
    <property type="match status" value="1"/>
</dbReference>
<evidence type="ECO:0000256" key="1">
    <source>
        <dbReference type="ARBA" id="ARBA00009018"/>
    </source>
</evidence>
<dbReference type="InterPro" id="IPR001977">
    <property type="entry name" value="Depp_CoAkinase"/>
</dbReference>
<evidence type="ECO:0000256" key="5">
    <source>
        <dbReference type="HAMAP-Rule" id="MF_00376"/>
    </source>
</evidence>
<dbReference type="RefSeq" id="WP_174606088.1">
    <property type="nucleotide sequence ID" value="NZ_CP054490.1"/>
</dbReference>
<keyword evidence="8" id="KW-1185">Reference proteome</keyword>
<evidence type="ECO:0000256" key="6">
    <source>
        <dbReference type="NCBIfam" id="TIGR00152"/>
    </source>
</evidence>
<dbReference type="UniPathway" id="UPA00241">
    <property type="reaction ID" value="UER00356"/>
</dbReference>
<dbReference type="Proteomes" id="UP000509429">
    <property type="component" value="Chromosome"/>
</dbReference>
<name>A0A6N0HQH5_9GAMM</name>
<keyword evidence="5 7" id="KW-0808">Transferase</keyword>
<dbReference type="KEGG" id="reo:HUE58_06050"/>
<evidence type="ECO:0000313" key="7">
    <source>
        <dbReference type="EMBL" id="QKQ24652.1"/>
    </source>
</evidence>
<evidence type="ECO:0000313" key="8">
    <source>
        <dbReference type="Proteomes" id="UP000509429"/>
    </source>
</evidence>
<keyword evidence="5 7" id="KW-0418">Kinase</keyword>
<dbReference type="GO" id="GO:0005524">
    <property type="term" value="F:ATP binding"/>
    <property type="evidence" value="ECO:0007669"/>
    <property type="project" value="UniProtKB-UniRule"/>
</dbReference>
<comment type="pathway">
    <text evidence="5">Cofactor biosynthesis; coenzyme A biosynthesis; CoA from (R)-pantothenate: step 5/5.</text>
</comment>
<gene>
    <name evidence="5" type="primary">coaE</name>
    <name evidence="7" type="ORF">HUE58_06050</name>
</gene>
<dbReference type="GO" id="GO:0004140">
    <property type="term" value="F:dephospho-CoA kinase activity"/>
    <property type="evidence" value="ECO:0007669"/>
    <property type="project" value="UniProtKB-UniRule"/>
</dbReference>
<organism evidence="7 8">
    <name type="scientific">Candidatus Ruthia endofausta</name>
    <dbReference type="NCBI Taxonomy" id="2738852"/>
    <lineage>
        <taxon>Bacteria</taxon>
        <taxon>Pseudomonadati</taxon>
        <taxon>Pseudomonadota</taxon>
        <taxon>Gammaproteobacteria</taxon>
        <taxon>Candidatus Pseudothioglobaceae</taxon>
        <taxon>Candidatus Ruthturnera</taxon>
    </lineage>
</organism>
<comment type="catalytic activity">
    <reaction evidence="5">
        <text>3'-dephospho-CoA + ATP = ADP + CoA + H(+)</text>
        <dbReference type="Rhea" id="RHEA:18245"/>
        <dbReference type="ChEBI" id="CHEBI:15378"/>
        <dbReference type="ChEBI" id="CHEBI:30616"/>
        <dbReference type="ChEBI" id="CHEBI:57287"/>
        <dbReference type="ChEBI" id="CHEBI:57328"/>
        <dbReference type="ChEBI" id="CHEBI:456216"/>
        <dbReference type="EC" id="2.7.1.24"/>
    </reaction>
</comment>
<sequence>MSIIKIALTGGIACGKSRVGQILSGLNVDVISLDKLARDVVKPDTLGLKKLIKYFGNDILNANKSLNRNTLRKLLLENKSNQQLIEAVLHPEILIHMQTAIEKLKTKLVVVEIPLLAEKNLTHLFDRVIIVNCNEKQQFKRLIARDNLNLKEAKSMIFAQVNHSLRLELCGKLPTDIIENNLDIDNLTQKTNQLYKKLINL</sequence>
<keyword evidence="3 5" id="KW-0067">ATP-binding</keyword>
<comment type="similarity">
    <text evidence="1 5">Belongs to the CoaE family.</text>
</comment>
<dbReference type="NCBIfam" id="TIGR00152">
    <property type="entry name" value="dephospho-CoA kinase"/>
    <property type="match status" value="1"/>
</dbReference>
<dbReference type="AlphaFoldDB" id="A0A6N0HQH5"/>
<evidence type="ECO:0000256" key="3">
    <source>
        <dbReference type="ARBA" id="ARBA00022840"/>
    </source>
</evidence>
<feature type="binding site" evidence="5">
    <location>
        <begin position="13"/>
        <end position="18"/>
    </location>
    <ligand>
        <name>ATP</name>
        <dbReference type="ChEBI" id="CHEBI:30616"/>
    </ligand>
</feature>
<dbReference type="GO" id="GO:0015937">
    <property type="term" value="P:coenzyme A biosynthetic process"/>
    <property type="evidence" value="ECO:0007669"/>
    <property type="project" value="UniProtKB-UniRule"/>
</dbReference>
<dbReference type="EC" id="2.7.1.24" evidence="5 6"/>
<dbReference type="SUPFAM" id="SSF52540">
    <property type="entry name" value="P-loop containing nucleoside triphosphate hydrolases"/>
    <property type="match status" value="1"/>
</dbReference>
<dbReference type="PANTHER" id="PTHR10695:SF46">
    <property type="entry name" value="BIFUNCTIONAL COENZYME A SYNTHASE-RELATED"/>
    <property type="match status" value="1"/>
</dbReference>
<dbReference type="InterPro" id="IPR027417">
    <property type="entry name" value="P-loop_NTPase"/>
</dbReference>
<dbReference type="GO" id="GO:0005737">
    <property type="term" value="C:cytoplasm"/>
    <property type="evidence" value="ECO:0007669"/>
    <property type="project" value="UniProtKB-SubCell"/>
</dbReference>
<keyword evidence="4 5" id="KW-0173">Coenzyme A biosynthesis</keyword>
<dbReference type="CDD" id="cd02022">
    <property type="entry name" value="DPCK"/>
    <property type="match status" value="1"/>
</dbReference>
<dbReference type="Pfam" id="PF01121">
    <property type="entry name" value="CoaE"/>
    <property type="match status" value="1"/>
</dbReference>
<dbReference type="EMBL" id="CP054490">
    <property type="protein sequence ID" value="QKQ24652.1"/>
    <property type="molecule type" value="Genomic_DNA"/>
</dbReference>
<evidence type="ECO:0000256" key="2">
    <source>
        <dbReference type="ARBA" id="ARBA00022741"/>
    </source>
</evidence>
<dbReference type="Gene3D" id="3.40.50.300">
    <property type="entry name" value="P-loop containing nucleotide triphosphate hydrolases"/>
    <property type="match status" value="1"/>
</dbReference>
<comment type="function">
    <text evidence="5">Catalyzes the phosphorylation of the 3'-hydroxyl group of dephosphocoenzyme A to form coenzyme A.</text>
</comment>
<proteinExistence type="inferred from homology"/>
<reference evidence="7 8" key="1">
    <citation type="submission" date="2020-05" db="EMBL/GenBank/DDBJ databases">
        <title>Horizontal transmission and recombination maintain forever young bacterial symbiont genomes.</title>
        <authorList>
            <person name="Russell S.L."/>
            <person name="Pepper-Tunick E."/>
            <person name="Svedberg J."/>
            <person name="Byrne A."/>
            <person name="Ruelas Castillo J."/>
            <person name="Vollmers C."/>
            <person name="Beinart R.A."/>
            <person name="Corbett-Detig R."/>
        </authorList>
    </citation>
    <scope>NUCLEOTIDE SEQUENCE [LARGE SCALE GENOMIC DNA]</scope>
    <source>
        <strain evidence="7">JDF_Ridge</strain>
    </source>
</reference>
<protein>
    <recommendedName>
        <fullName evidence="5 6">Dephospho-CoA kinase</fullName>
        <ecNumber evidence="5 6">2.7.1.24</ecNumber>
    </recommendedName>
    <alternativeName>
        <fullName evidence="5">Dephosphocoenzyme A kinase</fullName>
    </alternativeName>
</protein>
<keyword evidence="5" id="KW-0963">Cytoplasm</keyword>
<dbReference type="PANTHER" id="PTHR10695">
    <property type="entry name" value="DEPHOSPHO-COA KINASE-RELATED"/>
    <property type="match status" value="1"/>
</dbReference>
<dbReference type="HAMAP" id="MF_00376">
    <property type="entry name" value="Dephospho_CoA_kinase"/>
    <property type="match status" value="1"/>
</dbReference>